<evidence type="ECO:0000256" key="3">
    <source>
        <dbReference type="ARBA" id="ARBA00022475"/>
    </source>
</evidence>
<feature type="transmembrane region" description="Helical" evidence="8">
    <location>
        <begin position="75"/>
        <end position="92"/>
    </location>
</feature>
<comment type="caution">
    <text evidence="9">The sequence shown here is derived from an EMBL/GenBank/DDBJ whole genome shotgun (WGS) entry which is preliminary data.</text>
</comment>
<dbReference type="Pfam" id="PF03062">
    <property type="entry name" value="MBOAT"/>
    <property type="match status" value="1"/>
</dbReference>
<feature type="transmembrane region" description="Helical" evidence="8">
    <location>
        <begin position="310"/>
        <end position="328"/>
    </location>
</feature>
<dbReference type="RefSeq" id="WP_128519522.1">
    <property type="nucleotide sequence ID" value="NZ_RJQC01000001.1"/>
</dbReference>
<keyword evidence="3 7" id="KW-1003">Cell membrane</keyword>
<evidence type="ECO:0000256" key="8">
    <source>
        <dbReference type="SAM" id="Phobius"/>
    </source>
</evidence>
<evidence type="ECO:0000313" key="9">
    <source>
        <dbReference type="EMBL" id="RNM31363.1"/>
    </source>
</evidence>
<keyword evidence="6 7" id="KW-0472">Membrane</keyword>
<feature type="transmembrane region" description="Helical" evidence="8">
    <location>
        <begin position="380"/>
        <end position="406"/>
    </location>
</feature>
<dbReference type="GO" id="GO:0016746">
    <property type="term" value="F:acyltransferase activity"/>
    <property type="evidence" value="ECO:0007669"/>
    <property type="project" value="UniProtKB-KW"/>
</dbReference>
<dbReference type="GO" id="GO:0005886">
    <property type="term" value="C:plasma membrane"/>
    <property type="evidence" value="ECO:0007669"/>
    <property type="project" value="UniProtKB-SubCell"/>
</dbReference>
<comment type="subcellular location">
    <subcellularLocation>
        <location evidence="1">Cell membrane</location>
        <topology evidence="1">Multi-pass membrane protein</topology>
    </subcellularLocation>
</comment>
<dbReference type="PIRSF" id="PIRSF016636">
    <property type="entry name" value="AlgI_DltB"/>
    <property type="match status" value="1"/>
</dbReference>
<dbReference type="InterPro" id="IPR051085">
    <property type="entry name" value="MB_O-acyltransferase"/>
</dbReference>
<evidence type="ECO:0000313" key="10">
    <source>
        <dbReference type="Proteomes" id="UP000276568"/>
    </source>
</evidence>
<feature type="transmembrane region" description="Helical" evidence="8">
    <location>
        <begin position="7"/>
        <end position="23"/>
    </location>
</feature>
<sequence>MSFTTLVFLFLFLPVALILYRYMPKGKNLVLVLLSFLFYAWDNPAYLLLLILSVCWNDLSAKWMNQQEGKKRRNTLIGSIVVDLMILGFFKYTNFLIDILNVFPFHLQHLPIHLPIGLSFFTFSAISYLVDVYKKKTPVQNNWLSLALYIGFFGKVNMGPIVQYADMADQLENHPQTKELFYQGIMLFLKGMFKKVLIADRLAILFGAMASDTTLLGTWLYAISYTLQLYFDFSGYSDMAIGLGRMFGFTFSPNFDHPYIATSAQDFWRRWHISLSRWFRDYLYIPLGGNRAHYIRNIFIVWFATGLWHGANWTFIFWGLYYGCFLLLEKYWLKERLQKLPNWVSHVYALVVIIVGWVFFFSPDILTAFHTVGRMFGLGIGGICSTQTLFYVKTYLVVLVAAILFSMPISQYGWRFVYVLFKQRARLVSVIVYIFFFFVTISFIVSSTYQSFLYFAF</sequence>
<name>A0A3N0I2Z2_9FIRM</name>
<feature type="transmembrane region" description="Helical" evidence="8">
    <location>
        <begin position="29"/>
        <end position="54"/>
    </location>
</feature>
<dbReference type="GO" id="GO:0042121">
    <property type="term" value="P:alginic acid biosynthetic process"/>
    <property type="evidence" value="ECO:0007669"/>
    <property type="project" value="InterPro"/>
</dbReference>
<evidence type="ECO:0000256" key="5">
    <source>
        <dbReference type="ARBA" id="ARBA00022989"/>
    </source>
</evidence>
<evidence type="ECO:0000256" key="6">
    <source>
        <dbReference type="ARBA" id="ARBA00023136"/>
    </source>
</evidence>
<feature type="transmembrane region" description="Helical" evidence="8">
    <location>
        <begin position="340"/>
        <end position="360"/>
    </location>
</feature>
<dbReference type="PANTHER" id="PTHR13285">
    <property type="entry name" value="ACYLTRANSFERASE"/>
    <property type="match status" value="1"/>
</dbReference>
<evidence type="ECO:0000256" key="2">
    <source>
        <dbReference type="ARBA" id="ARBA00010323"/>
    </source>
</evidence>
<feature type="transmembrane region" description="Helical" evidence="8">
    <location>
        <begin position="202"/>
        <end position="223"/>
    </location>
</feature>
<keyword evidence="4 8" id="KW-0812">Transmembrane</keyword>
<reference evidence="9 10" key="1">
    <citation type="submission" date="2018-11" db="EMBL/GenBank/DDBJ databases">
        <title>Clostridium sp. nov., a member of the family Erysipelotrichaceae isolated from pig faeces.</title>
        <authorList>
            <person name="Chang Y.-H."/>
        </authorList>
    </citation>
    <scope>NUCLEOTIDE SEQUENCE [LARGE SCALE GENOMIC DNA]</scope>
    <source>
        <strain evidence="9 10">YH-panp20</strain>
    </source>
</reference>
<keyword evidence="7" id="KW-0808">Transferase</keyword>
<feature type="transmembrane region" description="Helical" evidence="8">
    <location>
        <begin position="427"/>
        <end position="449"/>
    </location>
</feature>
<dbReference type="PIRSF" id="PIRSF500217">
    <property type="entry name" value="AlgI"/>
    <property type="match status" value="1"/>
</dbReference>
<proteinExistence type="inferred from homology"/>
<comment type="similarity">
    <text evidence="2 7">Belongs to the membrane-bound acyltransferase family.</text>
</comment>
<dbReference type="InterPro" id="IPR004299">
    <property type="entry name" value="MBOAT_fam"/>
</dbReference>
<dbReference type="OrthoDB" id="9805788at2"/>
<keyword evidence="10" id="KW-1185">Reference proteome</keyword>
<keyword evidence="7" id="KW-0012">Acyltransferase</keyword>
<dbReference type="InterPro" id="IPR028362">
    <property type="entry name" value="AlgI"/>
</dbReference>
<evidence type="ECO:0000256" key="1">
    <source>
        <dbReference type="ARBA" id="ARBA00004651"/>
    </source>
</evidence>
<keyword evidence="5 8" id="KW-1133">Transmembrane helix</keyword>
<dbReference type="EMBL" id="RJQC01000001">
    <property type="protein sequence ID" value="RNM31363.1"/>
    <property type="molecule type" value="Genomic_DNA"/>
</dbReference>
<gene>
    <name evidence="9" type="ORF">EDX97_02040</name>
</gene>
<organism evidence="9 10">
    <name type="scientific">Absicoccus porci</name>
    <dbReference type="NCBI Taxonomy" id="2486576"/>
    <lineage>
        <taxon>Bacteria</taxon>
        <taxon>Bacillati</taxon>
        <taxon>Bacillota</taxon>
        <taxon>Erysipelotrichia</taxon>
        <taxon>Erysipelotrichales</taxon>
        <taxon>Erysipelotrichaceae</taxon>
        <taxon>Absicoccus</taxon>
    </lineage>
</organism>
<protein>
    <submittedName>
        <fullName evidence="9">MBOAT family protein</fullName>
    </submittedName>
</protein>
<dbReference type="AlphaFoldDB" id="A0A3N0I2Z2"/>
<dbReference type="PANTHER" id="PTHR13285:SF18">
    <property type="entry name" value="PROTEIN-CYSTEINE N-PALMITOYLTRANSFERASE RASP"/>
    <property type="match status" value="1"/>
</dbReference>
<evidence type="ECO:0000256" key="4">
    <source>
        <dbReference type="ARBA" id="ARBA00022692"/>
    </source>
</evidence>
<evidence type="ECO:0000256" key="7">
    <source>
        <dbReference type="PIRNR" id="PIRNR016636"/>
    </source>
</evidence>
<accession>A0A3N0I2Z2</accession>
<feature type="transmembrane region" description="Helical" evidence="8">
    <location>
        <begin position="112"/>
        <end position="130"/>
    </location>
</feature>
<dbReference type="Proteomes" id="UP000276568">
    <property type="component" value="Unassembled WGS sequence"/>
</dbReference>
<dbReference type="InterPro" id="IPR024194">
    <property type="entry name" value="Ac/AlaTfrase_AlgI/DltB"/>
</dbReference>